<dbReference type="PANTHER" id="PTHR34818:SF1">
    <property type="entry name" value="PROTEIN BLI-3"/>
    <property type="match status" value="1"/>
</dbReference>
<organism evidence="2 3">
    <name type="scientific">Massilia oculi</name>
    <dbReference type="NCBI Taxonomy" id="945844"/>
    <lineage>
        <taxon>Bacteria</taxon>
        <taxon>Pseudomonadati</taxon>
        <taxon>Pseudomonadota</taxon>
        <taxon>Betaproteobacteria</taxon>
        <taxon>Burkholderiales</taxon>
        <taxon>Oxalobacteraceae</taxon>
        <taxon>Telluria group</taxon>
        <taxon>Massilia</taxon>
    </lineage>
</organism>
<gene>
    <name evidence="2" type="ORF">DIR46_24590</name>
</gene>
<dbReference type="RefSeq" id="WP_109347578.1">
    <property type="nucleotide sequence ID" value="NZ_CP029343.1"/>
</dbReference>
<name>A0A2S2DPP0_9BURK</name>
<evidence type="ECO:0000313" key="2">
    <source>
        <dbReference type="EMBL" id="AWL07291.1"/>
    </source>
</evidence>
<dbReference type="OrthoDB" id="1432662at2"/>
<feature type="domain" description="General stress protein FMN-binding split barrel" evidence="1">
    <location>
        <begin position="8"/>
        <end position="136"/>
    </location>
</feature>
<dbReference type="EMBL" id="CP029343">
    <property type="protein sequence ID" value="AWL07291.1"/>
    <property type="molecule type" value="Genomic_DNA"/>
</dbReference>
<reference evidence="2 3" key="1">
    <citation type="submission" date="2018-05" db="EMBL/GenBank/DDBJ databases">
        <title>Complete genome sequence of Massilia oculi sp. nov. CCUG 43427T (=DSM 26321T), the type strain of M. oculi, and comparison with genome sequences of other Massilia strains.</title>
        <authorList>
            <person name="Zhu B."/>
        </authorList>
    </citation>
    <scope>NUCLEOTIDE SEQUENCE [LARGE SCALE GENOMIC DNA]</scope>
    <source>
        <strain evidence="2 3">CCUG 43427</strain>
    </source>
</reference>
<dbReference type="AlphaFoldDB" id="A0A2S2DPP0"/>
<evidence type="ECO:0000259" key="1">
    <source>
        <dbReference type="Pfam" id="PF16242"/>
    </source>
</evidence>
<protein>
    <submittedName>
        <fullName evidence="2">Pyridoxamine 5'-phosphate oxidase</fullName>
    </submittedName>
</protein>
<sequence length="143" mass="15898">MDMRLKFLSDKMKAIDFGMLSTRTASGALASRPMSNNGDVDYAGDSYFFTYEQARMVADIECDARVGLTFTGAPSPRGEAPLFIAVNGSAELIRDKAQFVAHWTRDLDIWFPNGAETPGMVMIRVRASRIHYWHGAEQGEITL</sequence>
<keyword evidence="3" id="KW-1185">Reference proteome</keyword>
<dbReference type="SUPFAM" id="SSF50475">
    <property type="entry name" value="FMN-binding split barrel"/>
    <property type="match status" value="1"/>
</dbReference>
<dbReference type="PANTHER" id="PTHR34818">
    <property type="entry name" value="PROTEIN BLI-3"/>
    <property type="match status" value="1"/>
</dbReference>
<proteinExistence type="predicted"/>
<dbReference type="Proteomes" id="UP000245820">
    <property type="component" value="Chromosome"/>
</dbReference>
<dbReference type="InterPro" id="IPR052917">
    <property type="entry name" value="Stress-Dev_Protein"/>
</dbReference>
<accession>A0A2S2DPP0</accession>
<dbReference type="KEGG" id="mtim:DIR46_24590"/>
<dbReference type="Gene3D" id="2.30.110.10">
    <property type="entry name" value="Electron Transport, Fmn-binding Protein, Chain A"/>
    <property type="match status" value="1"/>
</dbReference>
<evidence type="ECO:0000313" key="3">
    <source>
        <dbReference type="Proteomes" id="UP000245820"/>
    </source>
</evidence>
<dbReference type="InterPro" id="IPR038725">
    <property type="entry name" value="YdaG_split_barrel_FMN-bd"/>
</dbReference>
<dbReference type="InterPro" id="IPR012349">
    <property type="entry name" value="Split_barrel_FMN-bd"/>
</dbReference>
<dbReference type="Pfam" id="PF16242">
    <property type="entry name" value="Pyrid_ox_like"/>
    <property type="match status" value="1"/>
</dbReference>